<dbReference type="OrthoDB" id="310895at2759"/>
<dbReference type="GO" id="GO:0004030">
    <property type="term" value="F:aldehyde dehydrogenase [NAD(P)+] activity"/>
    <property type="evidence" value="ECO:0007669"/>
    <property type="project" value="UniProtKB-ARBA"/>
</dbReference>
<keyword evidence="3 7" id="KW-0560">Oxidoreductase</keyword>
<dbReference type="FunFam" id="3.40.605.10:FF:000005">
    <property type="entry name" value="Succinate-semialdehyde dehydrogenase I"/>
    <property type="match status" value="1"/>
</dbReference>
<dbReference type="InterPro" id="IPR016161">
    <property type="entry name" value="Ald_DH/histidinol_DH"/>
</dbReference>
<dbReference type="NCBIfam" id="TIGR01780">
    <property type="entry name" value="SSADH"/>
    <property type="match status" value="1"/>
</dbReference>
<dbReference type="FunFam" id="3.40.309.10:FF:000004">
    <property type="entry name" value="Succinate-semialdehyde dehydrogenase I"/>
    <property type="match status" value="1"/>
</dbReference>
<dbReference type="UniPathway" id="UPA00733"/>
<dbReference type="GO" id="GO:0005737">
    <property type="term" value="C:cytoplasm"/>
    <property type="evidence" value="ECO:0007669"/>
    <property type="project" value="TreeGrafter"/>
</dbReference>
<dbReference type="InterPro" id="IPR016163">
    <property type="entry name" value="Ald_DH_C"/>
</dbReference>
<dbReference type="EC" id="1.2.1.16" evidence="8"/>
<dbReference type="GO" id="GO:0036243">
    <property type="term" value="F:succinate-semialdehyde dehydrogenase (NADP+) activity"/>
    <property type="evidence" value="ECO:0007669"/>
    <property type="project" value="RHEA"/>
</dbReference>
<dbReference type="InterPro" id="IPR029510">
    <property type="entry name" value="Ald_DH_CS_GLU"/>
</dbReference>
<accession>A0A1E4TJ66</accession>
<dbReference type="Gene3D" id="3.40.605.10">
    <property type="entry name" value="Aldehyde Dehydrogenase, Chain A, domain 1"/>
    <property type="match status" value="1"/>
</dbReference>
<name>A0A1E4TJ66_9ASCO</name>
<comment type="pathway">
    <text evidence="1 8">Amino-acid degradation; 4-aminobutanoate degradation.</text>
</comment>
<dbReference type="InterPro" id="IPR016162">
    <property type="entry name" value="Ald_DH_N"/>
</dbReference>
<gene>
    <name evidence="10" type="ORF">CANCADRAFT_381</name>
</gene>
<dbReference type="AlphaFoldDB" id="A0A1E4TJ66"/>
<dbReference type="PANTHER" id="PTHR43353">
    <property type="entry name" value="SUCCINATE-SEMIALDEHYDE DEHYDROGENASE, MITOCHONDRIAL"/>
    <property type="match status" value="1"/>
</dbReference>
<evidence type="ECO:0000313" key="10">
    <source>
        <dbReference type="EMBL" id="ODV91800.1"/>
    </source>
</evidence>
<dbReference type="SUPFAM" id="SSF53720">
    <property type="entry name" value="ALDH-like"/>
    <property type="match status" value="1"/>
</dbReference>
<evidence type="ECO:0000256" key="1">
    <source>
        <dbReference type="ARBA" id="ARBA00005176"/>
    </source>
</evidence>
<evidence type="ECO:0000256" key="5">
    <source>
        <dbReference type="ARBA" id="ARBA00052698"/>
    </source>
</evidence>
<keyword evidence="11" id="KW-1185">Reference proteome</keyword>
<feature type="domain" description="Aldehyde dehydrogenase" evidence="9">
    <location>
        <begin position="26"/>
        <end position="489"/>
    </location>
</feature>
<proteinExistence type="inferred from homology"/>
<dbReference type="PANTHER" id="PTHR43353:SF5">
    <property type="entry name" value="SUCCINATE-SEMIALDEHYDE DEHYDROGENASE, MITOCHONDRIAL"/>
    <property type="match status" value="1"/>
</dbReference>
<evidence type="ECO:0000256" key="4">
    <source>
        <dbReference type="ARBA" id="ARBA00050387"/>
    </source>
</evidence>
<dbReference type="Gene3D" id="3.40.309.10">
    <property type="entry name" value="Aldehyde Dehydrogenase, Chain A, domain 2"/>
    <property type="match status" value="1"/>
</dbReference>
<evidence type="ECO:0000256" key="8">
    <source>
        <dbReference type="RuleBase" id="RU365091"/>
    </source>
</evidence>
<reference evidence="11" key="1">
    <citation type="submission" date="2016-02" db="EMBL/GenBank/DDBJ databases">
        <title>Comparative genomics of biotechnologically important yeasts.</title>
        <authorList>
            <consortium name="DOE Joint Genome Institute"/>
            <person name="Riley R."/>
            <person name="Haridas S."/>
            <person name="Wolfe K.H."/>
            <person name="Lopes M.R."/>
            <person name="Hittinger C.T."/>
            <person name="Goker M."/>
            <person name="Salamov A."/>
            <person name="Wisecaver J."/>
            <person name="Long T.M."/>
            <person name="Aerts A.L."/>
            <person name="Barry K."/>
            <person name="Choi C."/>
            <person name="Clum A."/>
            <person name="Coughlan A.Y."/>
            <person name="Deshpande S."/>
            <person name="Douglass A.P."/>
            <person name="Hanson S.J."/>
            <person name="Klenk H.-P."/>
            <person name="Labutti K."/>
            <person name="Lapidus A."/>
            <person name="Lindquist E."/>
            <person name="Lipzen A."/>
            <person name="Meier-Kolthoff J.P."/>
            <person name="Ohm R.A."/>
            <person name="Otillar R.P."/>
            <person name="Pangilinan J."/>
            <person name="Peng Y."/>
            <person name="Rokas A."/>
            <person name="Rosa C.A."/>
            <person name="Scheuner C."/>
            <person name="Sibirny A.A."/>
            <person name="Slot J.C."/>
            <person name="Stielow J.B."/>
            <person name="Sun H."/>
            <person name="Kurtzman C.P."/>
            <person name="Blackwell M."/>
            <person name="Jeffries T.W."/>
            <person name="Grigoriev I.V."/>
        </authorList>
    </citation>
    <scope>NUCLEOTIDE SEQUENCE [LARGE SCALE GENOMIC DNA]</scope>
    <source>
        <strain evidence="11">NRRL Y-17796</strain>
    </source>
</reference>
<evidence type="ECO:0000259" key="9">
    <source>
        <dbReference type="Pfam" id="PF00171"/>
    </source>
</evidence>
<evidence type="ECO:0000256" key="2">
    <source>
        <dbReference type="ARBA" id="ARBA00009986"/>
    </source>
</evidence>
<dbReference type="EMBL" id="KV453841">
    <property type="protein sequence ID" value="ODV91800.1"/>
    <property type="molecule type" value="Genomic_DNA"/>
</dbReference>
<protein>
    <recommendedName>
        <fullName evidence="8">Succinate-semialdehyde dehydrogenase</fullName>
        <ecNumber evidence="8">1.2.1.16</ecNumber>
    </recommendedName>
</protein>
<evidence type="ECO:0000256" key="7">
    <source>
        <dbReference type="RuleBase" id="RU003345"/>
    </source>
</evidence>
<dbReference type="InterPro" id="IPR015590">
    <property type="entry name" value="Aldehyde_DH_dom"/>
</dbReference>
<dbReference type="FunFam" id="3.40.605.10:FF:000026">
    <property type="entry name" value="Aldehyde dehydrogenase, putative"/>
    <property type="match status" value="1"/>
</dbReference>
<evidence type="ECO:0000256" key="6">
    <source>
        <dbReference type="PROSITE-ProRule" id="PRU10007"/>
    </source>
</evidence>
<dbReference type="GO" id="GO:0009450">
    <property type="term" value="P:gamma-aminobutyric acid catabolic process"/>
    <property type="evidence" value="ECO:0007669"/>
    <property type="project" value="UniProtKB-UniPathway"/>
</dbReference>
<dbReference type="Proteomes" id="UP000095023">
    <property type="component" value="Unassembled WGS sequence"/>
</dbReference>
<feature type="active site" evidence="6">
    <location>
        <position position="264"/>
    </location>
</feature>
<dbReference type="Pfam" id="PF00171">
    <property type="entry name" value="Aldedh"/>
    <property type="match status" value="1"/>
</dbReference>
<evidence type="ECO:0000256" key="3">
    <source>
        <dbReference type="ARBA" id="ARBA00023002"/>
    </source>
</evidence>
<dbReference type="GO" id="GO:0046394">
    <property type="term" value="P:carboxylic acid biosynthetic process"/>
    <property type="evidence" value="ECO:0007669"/>
    <property type="project" value="UniProtKB-ARBA"/>
</dbReference>
<comment type="similarity">
    <text evidence="2 7">Belongs to the aldehyde dehydrogenase family.</text>
</comment>
<dbReference type="GO" id="GO:0004777">
    <property type="term" value="F:succinate-semialdehyde dehydrogenase (NAD+) activity"/>
    <property type="evidence" value="ECO:0007669"/>
    <property type="project" value="UniProtKB-UniRule"/>
</dbReference>
<dbReference type="CDD" id="cd07103">
    <property type="entry name" value="ALDH_F5_SSADH_GabD"/>
    <property type="match status" value="1"/>
</dbReference>
<dbReference type="InterPro" id="IPR050740">
    <property type="entry name" value="Aldehyde_DH_Superfamily"/>
</dbReference>
<comment type="catalytic activity">
    <reaction evidence="5 8">
        <text>succinate semialdehyde + NAD(+) + H2O = succinate + NADH + 2 H(+)</text>
        <dbReference type="Rhea" id="RHEA:13217"/>
        <dbReference type="ChEBI" id="CHEBI:15377"/>
        <dbReference type="ChEBI" id="CHEBI:15378"/>
        <dbReference type="ChEBI" id="CHEBI:30031"/>
        <dbReference type="ChEBI" id="CHEBI:57540"/>
        <dbReference type="ChEBI" id="CHEBI:57706"/>
        <dbReference type="ChEBI" id="CHEBI:57945"/>
        <dbReference type="EC" id="1.2.1.16"/>
    </reaction>
</comment>
<dbReference type="PROSITE" id="PS00687">
    <property type="entry name" value="ALDEHYDE_DEHYDR_GLU"/>
    <property type="match status" value="1"/>
</dbReference>
<sequence length="495" mass="53332">MSTAATAVKNLPPWLFHQKAYINGEWTNGRAKTTFDVRDPATEEVLGTCPEMSTEDVDDAVAVAFKAFDSYKTIGPRDRSRMLRKLYDLMMENQKDLAALISAENGKALPDAMGEVAYAASFFEWFAEEAVRVGGDYFVPTNPKNRILVTKQPIGVVGILTPWNFPAAMITRKMGAALAAGCTVVIKPASETPFSALAIAAIAEKAGFPKGVINVVTTHNNVKTVGQHFCEHPDIKKISFTGSTGVGKVLMSQSASTLKKLSFELGGNAPFIVFEDANLEDAVDGAITCKFRGTGQTCVCANRIFVHKSLADKFSAMLVEKVSKNFKIGPGLESSTTHGPLISSRAVEKIARQVEDATSKGGKLLHGGKARPDIGPNFFDLTVISDMTTDMEIATEETFGPIAPIFTFESEEEVLKIANSVNVGLAGYFYTTDINRALRVAEKLEVGMIGINSPLISDPMNPFGGVKESGFGREGSKYGIEDYLQVKSVVLANVI</sequence>
<comment type="catalytic activity">
    <reaction evidence="4 8">
        <text>succinate semialdehyde + NADP(+) + H2O = succinate + NADPH + 2 H(+)</text>
        <dbReference type="Rhea" id="RHEA:13213"/>
        <dbReference type="ChEBI" id="CHEBI:15377"/>
        <dbReference type="ChEBI" id="CHEBI:15378"/>
        <dbReference type="ChEBI" id="CHEBI:30031"/>
        <dbReference type="ChEBI" id="CHEBI:57706"/>
        <dbReference type="ChEBI" id="CHEBI:57783"/>
        <dbReference type="ChEBI" id="CHEBI:58349"/>
        <dbReference type="EC" id="1.2.1.16"/>
    </reaction>
</comment>
<dbReference type="InterPro" id="IPR010102">
    <property type="entry name" value="Succ_semiAld_DH"/>
</dbReference>
<evidence type="ECO:0000313" key="11">
    <source>
        <dbReference type="Proteomes" id="UP000095023"/>
    </source>
</evidence>
<organism evidence="10 11">
    <name type="scientific">Tortispora caseinolytica NRRL Y-17796</name>
    <dbReference type="NCBI Taxonomy" id="767744"/>
    <lineage>
        <taxon>Eukaryota</taxon>
        <taxon>Fungi</taxon>
        <taxon>Dikarya</taxon>
        <taxon>Ascomycota</taxon>
        <taxon>Saccharomycotina</taxon>
        <taxon>Trigonopsidomycetes</taxon>
        <taxon>Trigonopsidales</taxon>
        <taxon>Trigonopsidaceae</taxon>
        <taxon>Tortispora</taxon>
    </lineage>
</organism>